<feature type="transmembrane region" description="Helical" evidence="1">
    <location>
        <begin position="94"/>
        <end position="113"/>
    </location>
</feature>
<sequence length="233" mass="27008">MAFYVYVFLLLIMLIMLFRGAILIRFLSDKIKVVAFIIIGAMLLRYTSIFIMYFSSSMKYLYLLKVPFFLNLLSVPIIVITVLYIFVRKDNVKFYYIFIITAVLCAAYAIVMYKCEAVLQNLEEYKFILGYTLVLSNQYIYWGYLVFNTLVIFFVLGFVNKTNANKLGIYMVLLAACITISELIAWLMGIRVLAENILGDVGWIVVFIYALNKVKKTADRLNYKVPNKVSCKK</sequence>
<reference evidence="2 4" key="1">
    <citation type="journal article" date="2015" name="Biotechnol. Bioeng.">
        <title>Genome sequence and phenotypic characterization of Caulobacter segnis.</title>
        <authorList>
            <person name="Patel S."/>
            <person name="Fletcher B."/>
            <person name="Scott D.C."/>
            <person name="Ely B."/>
        </authorList>
    </citation>
    <scope>NUCLEOTIDE SEQUENCE [LARGE SCALE GENOMIC DNA]</scope>
    <source>
        <strain evidence="2 4">PS02</strain>
    </source>
</reference>
<feature type="transmembrane region" description="Helical" evidence="1">
    <location>
        <begin position="33"/>
        <end position="54"/>
    </location>
</feature>
<feature type="transmembrane region" description="Helical" evidence="1">
    <location>
        <begin position="139"/>
        <end position="160"/>
    </location>
</feature>
<evidence type="ECO:0000313" key="2">
    <source>
        <dbReference type="EMBL" id="OAA93383.1"/>
    </source>
</evidence>
<keyword evidence="1" id="KW-0812">Transmembrane</keyword>
<feature type="transmembrane region" description="Helical" evidence="1">
    <location>
        <begin position="6"/>
        <end position="26"/>
    </location>
</feature>
<comment type="caution">
    <text evidence="2">The sequence shown here is derived from an EMBL/GenBank/DDBJ whole genome shotgun (WGS) entry which is preliminary data.</text>
</comment>
<feature type="transmembrane region" description="Helical" evidence="1">
    <location>
        <begin position="66"/>
        <end position="87"/>
    </location>
</feature>
<dbReference type="Proteomes" id="UP000077384">
    <property type="component" value="Unassembled WGS sequence"/>
</dbReference>
<dbReference type="EMBL" id="LITQ01000013">
    <property type="protein sequence ID" value="OAA93383.1"/>
    <property type="molecule type" value="Genomic_DNA"/>
</dbReference>
<evidence type="ECO:0000256" key="1">
    <source>
        <dbReference type="SAM" id="Phobius"/>
    </source>
</evidence>
<dbReference type="EMBL" id="LROR01000057">
    <property type="protein sequence ID" value="OBR92479.1"/>
    <property type="molecule type" value="Genomic_DNA"/>
</dbReference>
<dbReference type="AlphaFoldDB" id="A0A166T800"/>
<reference evidence="3 5" key="2">
    <citation type="journal article" date="2016" name="Front. Microbiol.">
        <title>Industrial Acetogenic Biocatalysts: A Comparative Metabolic and Genomic Analysis.</title>
        <authorList>
            <person name="Bengelsdorf F."/>
            <person name="Poehlein A."/>
            <person name="Sonja S."/>
            <person name="Erz C."/>
            <person name="Hummel T."/>
            <person name="Hoffmeister S."/>
            <person name="Daniel R."/>
            <person name="Durre P."/>
        </authorList>
    </citation>
    <scope>NUCLEOTIDE SEQUENCE [LARGE SCALE GENOMIC DNA]</scope>
    <source>
        <strain evidence="3 5">PTA-10522</strain>
    </source>
</reference>
<dbReference type="RefSeq" id="WP_063600964.1">
    <property type="nucleotide sequence ID" value="NZ_LITQ01000013.1"/>
</dbReference>
<organism evidence="2 4">
    <name type="scientific">Clostridium coskatii</name>
    <dbReference type="NCBI Taxonomy" id="1705578"/>
    <lineage>
        <taxon>Bacteria</taxon>
        <taxon>Bacillati</taxon>
        <taxon>Bacillota</taxon>
        <taxon>Clostridia</taxon>
        <taxon>Eubacteriales</taxon>
        <taxon>Clostridiaceae</taxon>
        <taxon>Clostridium</taxon>
    </lineage>
</organism>
<name>A0A166T800_9CLOT</name>
<protein>
    <submittedName>
        <fullName evidence="2">Uncharacterized protein</fullName>
    </submittedName>
</protein>
<feature type="transmembrane region" description="Helical" evidence="1">
    <location>
        <begin position="167"/>
        <end position="187"/>
    </location>
</feature>
<dbReference type="PATRIC" id="fig|1705578.3.peg.460"/>
<accession>A0A166T800</accession>
<evidence type="ECO:0000313" key="3">
    <source>
        <dbReference type="EMBL" id="OBR92479.1"/>
    </source>
</evidence>
<evidence type="ECO:0000313" key="5">
    <source>
        <dbReference type="Proteomes" id="UP000093694"/>
    </source>
</evidence>
<evidence type="ECO:0000313" key="4">
    <source>
        <dbReference type="Proteomes" id="UP000077384"/>
    </source>
</evidence>
<keyword evidence="1" id="KW-1133">Transmembrane helix</keyword>
<gene>
    <name evidence="3" type="ORF">CLCOS_29420</name>
    <name evidence="2" type="ORF">WX73_00075</name>
</gene>
<keyword evidence="5" id="KW-1185">Reference proteome</keyword>
<proteinExistence type="predicted"/>
<dbReference type="Proteomes" id="UP000093694">
    <property type="component" value="Unassembled WGS sequence"/>
</dbReference>
<keyword evidence="1" id="KW-0472">Membrane</keyword>
<feature type="transmembrane region" description="Helical" evidence="1">
    <location>
        <begin position="193"/>
        <end position="211"/>
    </location>
</feature>